<dbReference type="GeneID" id="90073600"/>
<accession>A0AAV5QLQ2</accession>
<dbReference type="AlphaFoldDB" id="A0AAV5QLQ2"/>
<reference evidence="1 2" key="1">
    <citation type="journal article" date="2023" name="Elife">
        <title>Identification of key yeast species and microbe-microbe interactions impacting larval growth of Drosophila in the wild.</title>
        <authorList>
            <person name="Mure A."/>
            <person name="Sugiura Y."/>
            <person name="Maeda R."/>
            <person name="Honda K."/>
            <person name="Sakurai N."/>
            <person name="Takahashi Y."/>
            <person name="Watada M."/>
            <person name="Katoh T."/>
            <person name="Gotoh A."/>
            <person name="Gotoh Y."/>
            <person name="Taniguchi I."/>
            <person name="Nakamura K."/>
            <person name="Hayashi T."/>
            <person name="Katayama T."/>
            <person name="Uemura T."/>
            <person name="Hattori Y."/>
        </authorList>
    </citation>
    <scope>NUCLEOTIDE SEQUENCE [LARGE SCALE GENOMIC DNA]</scope>
    <source>
        <strain evidence="1 2">SC-9</strain>
    </source>
</reference>
<name>A0AAV5QLQ2_9ASCO</name>
<dbReference type="Proteomes" id="UP001360560">
    <property type="component" value="Unassembled WGS sequence"/>
</dbReference>
<organism evidence="1 2">
    <name type="scientific">Saccharomycopsis crataegensis</name>
    <dbReference type="NCBI Taxonomy" id="43959"/>
    <lineage>
        <taxon>Eukaryota</taxon>
        <taxon>Fungi</taxon>
        <taxon>Dikarya</taxon>
        <taxon>Ascomycota</taxon>
        <taxon>Saccharomycotina</taxon>
        <taxon>Saccharomycetes</taxon>
        <taxon>Saccharomycopsidaceae</taxon>
        <taxon>Saccharomycopsis</taxon>
    </lineage>
</organism>
<protein>
    <submittedName>
        <fullName evidence="1">Uncharacterized protein</fullName>
    </submittedName>
</protein>
<keyword evidence="2" id="KW-1185">Reference proteome</keyword>
<evidence type="ECO:0000313" key="2">
    <source>
        <dbReference type="Proteomes" id="UP001360560"/>
    </source>
</evidence>
<gene>
    <name evidence="1" type="ORF">DASC09_029460</name>
</gene>
<proteinExistence type="predicted"/>
<comment type="caution">
    <text evidence="1">The sequence shown here is derived from an EMBL/GenBank/DDBJ whole genome shotgun (WGS) entry which is preliminary data.</text>
</comment>
<dbReference type="RefSeq" id="XP_064852621.1">
    <property type="nucleotide sequence ID" value="XM_064996549.1"/>
</dbReference>
<sequence length="206" mass="24123">MSSPVKKLFLQTKDKFCGSDFYVSFTNANANSNSNSNSTTSDLSALNSGTTVIFPKLPVKLKCQVINQEIRSQLDPIFTVENYQIFEVERLLVNLRVYPDPNRLFTNWDPIFDIEDMMDITNILNHTMFNFIIESEKEIPLVLSYFCRKSHIKLVRKIENDAKHSRNISSILNNMTDRKIEYDIKHHSENYPNFNFFHHSEELNNF</sequence>
<evidence type="ECO:0000313" key="1">
    <source>
        <dbReference type="EMBL" id="GMM35621.1"/>
    </source>
</evidence>
<dbReference type="EMBL" id="BTFZ01000010">
    <property type="protein sequence ID" value="GMM35621.1"/>
    <property type="molecule type" value="Genomic_DNA"/>
</dbReference>